<organism evidence="1 2">
    <name type="scientific">Deinococcus peraridilitoris (strain DSM 19664 / LMG 22246 / CIP 109416 / KR-200)</name>
    <dbReference type="NCBI Taxonomy" id="937777"/>
    <lineage>
        <taxon>Bacteria</taxon>
        <taxon>Thermotogati</taxon>
        <taxon>Deinococcota</taxon>
        <taxon>Deinococci</taxon>
        <taxon>Deinococcales</taxon>
        <taxon>Deinococcaceae</taxon>
        <taxon>Deinococcus</taxon>
    </lineage>
</organism>
<evidence type="ECO:0000313" key="2">
    <source>
        <dbReference type="Proteomes" id="UP000010467"/>
    </source>
</evidence>
<gene>
    <name evidence="1" type="ordered locus">Deipe_0447</name>
</gene>
<dbReference type="Proteomes" id="UP000010467">
    <property type="component" value="Chromosome"/>
</dbReference>
<name>K9ZXX5_DEIPD</name>
<protein>
    <submittedName>
        <fullName evidence="1">Uncharacterized protein</fullName>
    </submittedName>
</protein>
<dbReference type="STRING" id="937777.Deipe_0447"/>
<sequence length="85" mass="9611">MDHSDLKLVRRPFFHTAQDGRITIIRDVPTTVYSNLEGEESLSYIPEVAERVYTMLGSSEPFNADGVRVLYYTTPVPSDGPLYSQ</sequence>
<reference evidence="2" key="1">
    <citation type="submission" date="2012-03" db="EMBL/GenBank/DDBJ databases">
        <title>Complete sequence of chromosome of Deinococcus peraridilitoris DSM 19664.</title>
        <authorList>
            <person name="Lucas S."/>
            <person name="Copeland A."/>
            <person name="Lapidus A."/>
            <person name="Glavina del Rio T."/>
            <person name="Dalin E."/>
            <person name="Tice H."/>
            <person name="Bruce D."/>
            <person name="Goodwin L."/>
            <person name="Pitluck S."/>
            <person name="Peters L."/>
            <person name="Mikhailova N."/>
            <person name="Lu M."/>
            <person name="Kyrpides N."/>
            <person name="Mavromatis K."/>
            <person name="Ivanova N."/>
            <person name="Brettin T."/>
            <person name="Detter J.C."/>
            <person name="Han C."/>
            <person name="Larimer F."/>
            <person name="Land M."/>
            <person name="Hauser L."/>
            <person name="Markowitz V."/>
            <person name="Cheng J.-F."/>
            <person name="Hugenholtz P."/>
            <person name="Woyke T."/>
            <person name="Wu D."/>
            <person name="Pukall R."/>
            <person name="Steenblock K."/>
            <person name="Brambilla E."/>
            <person name="Klenk H.-P."/>
            <person name="Eisen J.A."/>
        </authorList>
    </citation>
    <scope>NUCLEOTIDE SEQUENCE [LARGE SCALE GENOMIC DNA]</scope>
    <source>
        <strain evidence="2">DSM 19664 / LMG 22246 / CIP 109416 / KR-200</strain>
    </source>
</reference>
<keyword evidence="2" id="KW-1185">Reference proteome</keyword>
<proteinExistence type="predicted"/>
<accession>K9ZXX5</accession>
<dbReference type="HOGENOM" id="CLU_2507164_0_0_0"/>
<dbReference type="PATRIC" id="fig|937777.3.peg.454"/>
<evidence type="ECO:0000313" key="1">
    <source>
        <dbReference type="EMBL" id="AFZ66044.1"/>
    </source>
</evidence>
<dbReference type="EMBL" id="CP003382">
    <property type="protein sequence ID" value="AFZ66044.1"/>
    <property type="molecule type" value="Genomic_DNA"/>
</dbReference>
<dbReference type="AlphaFoldDB" id="K9ZXX5"/>
<dbReference type="KEGG" id="dpd:Deipe_0447"/>
<dbReference type="RefSeq" id="WP_015234354.1">
    <property type="nucleotide sequence ID" value="NC_019793.1"/>
</dbReference>